<name>A0AAU8K4L8_9ACTN</name>
<reference evidence="1" key="1">
    <citation type="submission" date="2024-06" db="EMBL/GenBank/DDBJ databases">
        <title>The genome sequences of Kitasatospora sp. strain HUAS MG31.</title>
        <authorList>
            <person name="Mo P."/>
        </authorList>
    </citation>
    <scope>NUCLEOTIDE SEQUENCE</scope>
    <source>
        <strain evidence="1">HUAS MG31</strain>
    </source>
</reference>
<proteinExistence type="predicted"/>
<dbReference type="InterPro" id="IPR011989">
    <property type="entry name" value="ARM-like"/>
</dbReference>
<evidence type="ECO:0000313" key="1">
    <source>
        <dbReference type="EMBL" id="XCM83574.1"/>
    </source>
</evidence>
<accession>A0AAU8K4L8</accession>
<organism evidence="1">
    <name type="scientific">Kitasatospora camelliae</name>
    <dbReference type="NCBI Taxonomy" id="3156397"/>
    <lineage>
        <taxon>Bacteria</taxon>
        <taxon>Bacillati</taxon>
        <taxon>Actinomycetota</taxon>
        <taxon>Actinomycetes</taxon>
        <taxon>Kitasatosporales</taxon>
        <taxon>Streptomycetaceae</taxon>
        <taxon>Kitasatospora</taxon>
    </lineage>
</organism>
<sequence>MEIDHPAVALCGPKRPDAAARHLTVAYWPGPEPSVAALVRTADALTTAPPTCPACVRALALSLCRVTEPRCVDALLRLSGTVALPWDAEAARALLPHVPWTREADQRLRQSLAWFLGRADCGTAVAVRALTALMSDPSFRTRGEAAHALGLRGDSAAAPLLRRALDGPDPHARARTATALGRIGDLAARDRLRRLADTDPLPFVRDAGRAALRALPGRL</sequence>
<dbReference type="RefSeq" id="WP_354644510.1">
    <property type="nucleotide sequence ID" value="NZ_CP159872.1"/>
</dbReference>
<dbReference type="EMBL" id="CP159872">
    <property type="protein sequence ID" value="XCM83574.1"/>
    <property type="molecule type" value="Genomic_DNA"/>
</dbReference>
<dbReference type="KEGG" id="kcm:ABWK59_33950"/>
<gene>
    <name evidence="1" type="ORF">ABWK59_33950</name>
</gene>
<dbReference type="InterPro" id="IPR004155">
    <property type="entry name" value="PBS_lyase_HEAT"/>
</dbReference>
<protein>
    <submittedName>
        <fullName evidence="1">HEAT repeat domain-containing protein</fullName>
    </submittedName>
</protein>
<dbReference type="Gene3D" id="1.25.10.10">
    <property type="entry name" value="Leucine-rich Repeat Variant"/>
    <property type="match status" value="1"/>
</dbReference>
<dbReference type="SMART" id="SM00567">
    <property type="entry name" value="EZ_HEAT"/>
    <property type="match status" value="4"/>
</dbReference>
<dbReference type="AlphaFoldDB" id="A0AAU8K4L8"/>
<dbReference type="Pfam" id="PF13646">
    <property type="entry name" value="HEAT_2"/>
    <property type="match status" value="1"/>
</dbReference>
<dbReference type="SUPFAM" id="SSF48371">
    <property type="entry name" value="ARM repeat"/>
    <property type="match status" value="1"/>
</dbReference>
<dbReference type="InterPro" id="IPR016024">
    <property type="entry name" value="ARM-type_fold"/>
</dbReference>